<dbReference type="GO" id="GO:0046872">
    <property type="term" value="F:metal ion binding"/>
    <property type="evidence" value="ECO:0007669"/>
    <property type="project" value="UniProtKB-KW"/>
</dbReference>
<comment type="similarity">
    <text evidence="2">Belongs to the metallo-beta-lactamase superfamily.</text>
</comment>
<comment type="caution">
    <text evidence="7">The sequence shown here is derived from an EMBL/GenBank/DDBJ whole genome shotgun (WGS) entry which is preliminary data.</text>
</comment>
<keyword evidence="3" id="KW-0479">Metal-binding</keyword>
<dbReference type="PANTHER" id="PTHR42978:SF2">
    <property type="entry name" value="102 KBASES UNSTABLE REGION: FROM 1 TO 119443"/>
    <property type="match status" value="1"/>
</dbReference>
<evidence type="ECO:0000256" key="2">
    <source>
        <dbReference type="ARBA" id="ARBA00007749"/>
    </source>
</evidence>
<evidence type="ECO:0000313" key="8">
    <source>
        <dbReference type="Proteomes" id="UP000562929"/>
    </source>
</evidence>
<dbReference type="InterPro" id="IPR036866">
    <property type="entry name" value="RibonucZ/Hydroxyglut_hydro"/>
</dbReference>
<dbReference type="CDD" id="cd07730">
    <property type="entry name" value="metallo-hydrolase-like_MBL-fold"/>
    <property type="match status" value="1"/>
</dbReference>
<proteinExistence type="inferred from homology"/>
<dbReference type="SUPFAM" id="SSF56281">
    <property type="entry name" value="Metallo-hydrolase/oxidoreductase"/>
    <property type="match status" value="1"/>
</dbReference>
<dbReference type="AlphaFoldDB" id="A0A8H4QD30"/>
<dbReference type="Proteomes" id="UP000562929">
    <property type="component" value="Unassembled WGS sequence"/>
</dbReference>
<evidence type="ECO:0000256" key="1">
    <source>
        <dbReference type="ARBA" id="ARBA00001947"/>
    </source>
</evidence>
<evidence type="ECO:0000256" key="4">
    <source>
        <dbReference type="ARBA" id="ARBA00022801"/>
    </source>
</evidence>
<protein>
    <submittedName>
        <fullName evidence="7">Metallo-beta-lactamase superfamily protein</fullName>
    </submittedName>
</protein>
<evidence type="ECO:0000256" key="3">
    <source>
        <dbReference type="ARBA" id="ARBA00022723"/>
    </source>
</evidence>
<keyword evidence="8" id="KW-1185">Reference proteome</keyword>
<dbReference type="EMBL" id="JAACLJ010000001">
    <property type="protein sequence ID" value="KAF4595301.1"/>
    <property type="molecule type" value="Genomic_DNA"/>
</dbReference>
<comment type="cofactor">
    <cofactor evidence="1">
        <name>Zn(2+)</name>
        <dbReference type="ChEBI" id="CHEBI:29105"/>
    </cofactor>
</comment>
<dbReference type="SMART" id="SM00849">
    <property type="entry name" value="Lactamase_B"/>
    <property type="match status" value="1"/>
</dbReference>
<accession>A0A8H4QD30</accession>
<dbReference type="InterPro" id="IPR051013">
    <property type="entry name" value="MBL_superfamily_lactonases"/>
</dbReference>
<organism evidence="7 8">
    <name type="scientific">Ophiocordyceps camponoti-floridani</name>
    <dbReference type="NCBI Taxonomy" id="2030778"/>
    <lineage>
        <taxon>Eukaryota</taxon>
        <taxon>Fungi</taxon>
        <taxon>Dikarya</taxon>
        <taxon>Ascomycota</taxon>
        <taxon>Pezizomycotina</taxon>
        <taxon>Sordariomycetes</taxon>
        <taxon>Hypocreomycetidae</taxon>
        <taxon>Hypocreales</taxon>
        <taxon>Ophiocordycipitaceae</taxon>
        <taxon>Ophiocordyceps</taxon>
    </lineage>
</organism>
<evidence type="ECO:0000313" key="7">
    <source>
        <dbReference type="EMBL" id="KAF4595301.1"/>
    </source>
</evidence>
<dbReference type="InterPro" id="IPR001279">
    <property type="entry name" value="Metallo-B-lactamas"/>
</dbReference>
<dbReference type="PANTHER" id="PTHR42978">
    <property type="entry name" value="QUORUM-QUENCHING LACTONASE YTNP-RELATED-RELATED"/>
    <property type="match status" value="1"/>
</dbReference>
<evidence type="ECO:0000256" key="5">
    <source>
        <dbReference type="ARBA" id="ARBA00022833"/>
    </source>
</evidence>
<sequence>MMPPRRDLPEAKNPSDFIDLYAFDGGLMVGSGSVLIDGLHGTCSFNSWRFLVVHEPSKSKLWFDLGLSQDLSQYTDHVRNNQVVLFKPQPPQESVLENTLSIGVDPSSVTTVVISHAHWDHVYPVRTFFPRATVVCGPGTRRLTAKTWPQDPDSPFDGRVWNPDKSELPLRELPDPAHAPPSFWQRLGPFQHAHDWFADGSFWLIYAPGHYQGHLVALARTKNKAGQTRWALLAADAMHCYHLLHYPRAPFGRGLPLNDNGTFHEDEARARRDIENIAQLKEAYGNELFVWPAHVDTLEGIWEF</sequence>
<dbReference type="OrthoDB" id="10250730at2759"/>
<name>A0A8H4QD30_9HYPO</name>
<dbReference type="Gene3D" id="3.60.15.10">
    <property type="entry name" value="Ribonuclease Z/Hydroxyacylglutathione hydrolase-like"/>
    <property type="match status" value="1"/>
</dbReference>
<keyword evidence="5" id="KW-0862">Zinc</keyword>
<evidence type="ECO:0000259" key="6">
    <source>
        <dbReference type="SMART" id="SM00849"/>
    </source>
</evidence>
<feature type="domain" description="Metallo-beta-lactamase" evidence="6">
    <location>
        <begin position="17"/>
        <end position="294"/>
    </location>
</feature>
<gene>
    <name evidence="7" type="ORF">GQ602_000914</name>
</gene>
<keyword evidence="4" id="KW-0378">Hydrolase</keyword>
<reference evidence="7 8" key="1">
    <citation type="journal article" date="2020" name="G3 (Bethesda)">
        <title>Genetic Underpinnings of Host Manipulation by Ophiocordyceps as Revealed by Comparative Transcriptomics.</title>
        <authorList>
            <person name="Will I."/>
            <person name="Das B."/>
            <person name="Trinh T."/>
            <person name="Brachmann A."/>
            <person name="Ohm R.A."/>
            <person name="de Bekker C."/>
        </authorList>
    </citation>
    <scope>NUCLEOTIDE SEQUENCE [LARGE SCALE GENOMIC DNA]</scope>
    <source>
        <strain evidence="7 8">EC05</strain>
    </source>
</reference>
<dbReference type="GO" id="GO:0016787">
    <property type="term" value="F:hydrolase activity"/>
    <property type="evidence" value="ECO:0007669"/>
    <property type="project" value="UniProtKB-KW"/>
</dbReference>